<evidence type="ECO:0000313" key="4">
    <source>
        <dbReference type="Proteomes" id="UP000009168"/>
    </source>
</evidence>
<evidence type="ECO:0000256" key="1">
    <source>
        <dbReference type="SAM" id="Coils"/>
    </source>
</evidence>
<evidence type="ECO:0000313" key="3">
    <source>
        <dbReference type="EMBL" id="EAR91822.1"/>
    </source>
</evidence>
<dbReference type="EMBL" id="GG662768">
    <property type="protein sequence ID" value="EAR91822.1"/>
    <property type="molecule type" value="Genomic_DNA"/>
</dbReference>
<accession>Q233W2</accession>
<proteinExistence type="predicted"/>
<dbReference type="AlphaFoldDB" id="Q233W2"/>
<dbReference type="GeneID" id="7846635"/>
<gene>
    <name evidence="3" type="ORF">TTHERM_00985160</name>
</gene>
<protein>
    <submittedName>
        <fullName evidence="3">Telomerase component p95</fullName>
    </submittedName>
</protein>
<dbReference type="HOGENOM" id="CLU_324053_0_0_1"/>
<keyword evidence="1" id="KW-0175">Coiled coil</keyword>
<reference evidence="4" key="1">
    <citation type="journal article" date="2006" name="PLoS Biol.">
        <title>Macronuclear genome sequence of the ciliate Tetrahymena thermophila, a model eukaryote.</title>
        <authorList>
            <person name="Eisen J.A."/>
            <person name="Coyne R.S."/>
            <person name="Wu M."/>
            <person name="Wu D."/>
            <person name="Thiagarajan M."/>
            <person name="Wortman J.R."/>
            <person name="Badger J.H."/>
            <person name="Ren Q."/>
            <person name="Amedeo P."/>
            <person name="Jones K.M."/>
            <person name="Tallon L.J."/>
            <person name="Delcher A.L."/>
            <person name="Salzberg S.L."/>
            <person name="Silva J.C."/>
            <person name="Haas B.J."/>
            <person name="Majoros W.H."/>
            <person name="Farzad M."/>
            <person name="Carlton J.M."/>
            <person name="Smith R.K. Jr."/>
            <person name="Garg J."/>
            <person name="Pearlman R.E."/>
            <person name="Karrer K.M."/>
            <person name="Sun L."/>
            <person name="Manning G."/>
            <person name="Elde N.C."/>
            <person name="Turkewitz A.P."/>
            <person name="Asai D.J."/>
            <person name="Wilkes D.E."/>
            <person name="Wang Y."/>
            <person name="Cai H."/>
            <person name="Collins K."/>
            <person name="Stewart B.A."/>
            <person name="Lee S.R."/>
            <person name="Wilamowska K."/>
            <person name="Weinberg Z."/>
            <person name="Ruzzo W.L."/>
            <person name="Wloga D."/>
            <person name="Gaertig J."/>
            <person name="Frankel J."/>
            <person name="Tsao C.-C."/>
            <person name="Gorovsky M.A."/>
            <person name="Keeling P.J."/>
            <person name="Waller R.F."/>
            <person name="Patron N.J."/>
            <person name="Cherry J.M."/>
            <person name="Stover N.A."/>
            <person name="Krieger C.J."/>
            <person name="del Toro C."/>
            <person name="Ryder H.F."/>
            <person name="Williamson S.C."/>
            <person name="Barbeau R.A."/>
            <person name="Hamilton E.P."/>
            <person name="Orias E."/>
        </authorList>
    </citation>
    <scope>NUCLEOTIDE SEQUENCE [LARGE SCALE GENOMIC DNA]</scope>
    <source>
        <strain evidence="4">SB210</strain>
    </source>
</reference>
<dbReference type="KEGG" id="tet:TTHERM_00985160"/>
<organism evidence="3 4">
    <name type="scientific">Tetrahymena thermophila (strain SB210)</name>
    <dbReference type="NCBI Taxonomy" id="312017"/>
    <lineage>
        <taxon>Eukaryota</taxon>
        <taxon>Sar</taxon>
        <taxon>Alveolata</taxon>
        <taxon>Ciliophora</taxon>
        <taxon>Intramacronucleata</taxon>
        <taxon>Oligohymenophorea</taxon>
        <taxon>Hymenostomatida</taxon>
        <taxon>Tetrahymenina</taxon>
        <taxon>Tetrahymenidae</taxon>
        <taxon>Tetrahymena</taxon>
    </lineage>
</organism>
<dbReference type="InParanoid" id="Q233W2"/>
<feature type="compositionally biased region" description="Basic and acidic residues" evidence="2">
    <location>
        <begin position="474"/>
        <end position="486"/>
    </location>
</feature>
<feature type="region of interest" description="Disordered" evidence="2">
    <location>
        <begin position="55"/>
        <end position="75"/>
    </location>
</feature>
<dbReference type="RefSeq" id="XP_001012067.1">
    <property type="nucleotide sequence ID" value="XM_001012067.1"/>
</dbReference>
<feature type="region of interest" description="Disordered" evidence="2">
    <location>
        <begin position="471"/>
        <end position="492"/>
    </location>
</feature>
<dbReference type="Proteomes" id="UP000009168">
    <property type="component" value="Unassembled WGS sequence"/>
</dbReference>
<dbReference type="eggNOG" id="ENOG502T3WE">
    <property type="taxonomic scope" value="Eukaryota"/>
</dbReference>
<evidence type="ECO:0000256" key="2">
    <source>
        <dbReference type="SAM" id="MobiDB-lite"/>
    </source>
</evidence>
<name>Q233W2_TETTS</name>
<sequence>MSRRNQKKPQAPIGNETNLDFVLQNLEVYKSQIEHYKTQQQQIKEEDLKLLKFKNQDQDGNSGNDDDDEENNSNKQQELLRRVNQIKQQVQLIKKVGSKVEKDLNLNEDENKKNGLSEQQVKEEQLRTITEEQVKYQNLVFNMDYQLDLNESGGHRRHRRETDYDTEKWFEISHDQKNYVSIYANQKTSYCWWLKDYFNKNNYDHLNVSINRLETEAEFYAFDDFSQTIKLTNNSYQTVNIDVNFDNNLCILALLRFLLSLERFNILNIRSSYTRNQYNFEKIGELLETIFAVVFSHRHLQGIHLQVPCEAFQYLVNSSSQISVKDSQLQVYSFSTDLKLVDTNKVQDYFKFLQEFPRLTHVSQQAIPVSATNAVENLNVLLKKVKHANLNLVSIPTQFNFDFYFVNLQHLKLEFGLEPNILTKQKLENLLLSIKQSKNLKFLRLNFYTYVAQETSRKQILKQATTIKNLKNNKNQEETPETKDETPSESTSGMKFFDHLSELTELEDFSVNLQATQEIYDSLHKLLIRSTNLKKFKLSYKYEMEKSKMDTFIDLKNIYETLNNLKRCSVNISNPHGNISYELTNKDSTFYKFKLTLNQELQHAKYTFKQNEFQFNNVKSAKIESSSLESLEDIDSLCKSIASCKNLQNVNIIASLLYPNNIQKNPFNKPNLLFFKQFEQLKNLENVSINCILDQHILNSISEFLEKNKKIKAFILKRYYLLQYYLDYTKLFKTLQQLPELNQVYINQQLEELTVSEVHKQVWENHKQKAFYEPLCEFIKESSQTLQLIDFDQNTVSDDSIKKILESISESKYHHYLRLNPSQSSSLIKSENEEIQELLKACDEKGVLVKAYYKFPLCLPTGTYYDYNSDRW</sequence>
<keyword evidence="4" id="KW-1185">Reference proteome</keyword>
<feature type="coiled-coil region" evidence="1">
    <location>
        <begin position="19"/>
        <end position="46"/>
    </location>
</feature>
<dbReference type="SMR" id="Q233W2"/>